<comment type="caution">
    <text evidence="1">The sequence shown here is derived from an EMBL/GenBank/DDBJ whole genome shotgun (WGS) entry which is preliminary data.</text>
</comment>
<sequence length="89" mass="10171">MTSFQELQQLVNDYEESAHYKEYQRSRKELVTIANQLRAQLWTKTADLGATSTNTIITISMINYNYAADNATAITTNDEEDEGMTIEEN</sequence>
<protein>
    <submittedName>
        <fullName evidence="1">Uncharacterized protein</fullName>
    </submittedName>
</protein>
<name>A0A7J6KZD2_PERCH</name>
<gene>
    <name evidence="1" type="ORF">FOL47_011185</name>
</gene>
<keyword evidence="2" id="KW-1185">Reference proteome</keyword>
<reference evidence="1 2" key="1">
    <citation type="submission" date="2020-04" db="EMBL/GenBank/DDBJ databases">
        <title>Perkinsus chesapeaki whole genome sequence.</title>
        <authorList>
            <person name="Bogema D.R."/>
        </authorList>
    </citation>
    <scope>NUCLEOTIDE SEQUENCE [LARGE SCALE GENOMIC DNA]</scope>
    <source>
        <strain evidence="1">ATCC PRA-425</strain>
    </source>
</reference>
<evidence type="ECO:0000313" key="1">
    <source>
        <dbReference type="EMBL" id="KAF4652254.1"/>
    </source>
</evidence>
<accession>A0A7J6KZD2</accession>
<dbReference type="AlphaFoldDB" id="A0A7J6KZD2"/>
<proteinExistence type="predicted"/>
<dbReference type="Proteomes" id="UP000591131">
    <property type="component" value="Unassembled WGS sequence"/>
</dbReference>
<dbReference type="EMBL" id="JAAPAO010000945">
    <property type="protein sequence ID" value="KAF4652254.1"/>
    <property type="molecule type" value="Genomic_DNA"/>
</dbReference>
<organism evidence="1 2">
    <name type="scientific">Perkinsus chesapeaki</name>
    <name type="common">Clam parasite</name>
    <name type="synonym">Perkinsus andrewsi</name>
    <dbReference type="NCBI Taxonomy" id="330153"/>
    <lineage>
        <taxon>Eukaryota</taxon>
        <taxon>Sar</taxon>
        <taxon>Alveolata</taxon>
        <taxon>Perkinsozoa</taxon>
        <taxon>Perkinsea</taxon>
        <taxon>Perkinsida</taxon>
        <taxon>Perkinsidae</taxon>
        <taxon>Perkinsus</taxon>
    </lineage>
</organism>
<evidence type="ECO:0000313" key="2">
    <source>
        <dbReference type="Proteomes" id="UP000591131"/>
    </source>
</evidence>